<evidence type="ECO:0000313" key="2">
    <source>
        <dbReference type="Proteomes" id="UP000002082"/>
    </source>
</evidence>
<evidence type="ECO:0000313" key="1">
    <source>
        <dbReference type="EMBL" id="CAP45411.1"/>
    </source>
</evidence>
<dbReference type="OrthoDB" id="20214at10239"/>
<dbReference type="Proteomes" id="UP000002082">
    <property type="component" value="Segment"/>
</dbReference>
<protein>
    <submittedName>
        <fullName evidence="1">Uncharacterized protein</fullName>
    </submittedName>
</protein>
<dbReference type="RefSeq" id="YP_001671883.1">
    <property type="nucleotide sequence ID" value="NC_010325.1"/>
</dbReference>
<keyword evidence="2" id="KW-1185">Reference proteome</keyword>
<dbReference type="GeneID" id="5896713"/>
<reference evidence="2" key="1">
    <citation type="journal article" date="2008" name="Virology">
        <title>The intron-containing genome of the lytic Pseudomonas phage LUZ24 resembles the temperate phage PaP3.</title>
        <authorList>
            <person name="Ceyssens P.J."/>
            <person name="Hertveldt K."/>
            <person name="Ackermann H.W."/>
            <person name="Noben J.P."/>
            <person name="Demeke M."/>
            <person name="Volckaert G."/>
            <person name="Lavigne R."/>
        </authorList>
    </citation>
    <scope>NUCLEOTIDE SEQUENCE [LARGE SCALE GENOMIC DNA]</scope>
</reference>
<organism evidence="1 2">
    <name type="scientific">Pseudomonas phage LUZ24</name>
    <dbReference type="NCBI Taxonomy" id="484895"/>
    <lineage>
        <taxon>Viruses</taxon>
        <taxon>Duplodnaviria</taxon>
        <taxon>Heunggongvirae</taxon>
        <taxon>Uroviricota</taxon>
        <taxon>Caudoviricetes</taxon>
        <taxon>Bruynoghevirus</taxon>
    </lineage>
</organism>
<accession>A9J6V1</accession>
<sequence length="83" mass="9398">MTTFTITATQPRNDLHISKREDGVYVNQRETGTVVYLKQGDMVTVLTSSGFSIFESDRIVGHGELFPAKYVHVSARMWGPYEE</sequence>
<proteinExistence type="predicted"/>
<gene>
    <name evidence="1" type="primary">gp10</name>
</gene>
<dbReference type="EMBL" id="AM910650">
    <property type="protein sequence ID" value="CAP45411.1"/>
    <property type="molecule type" value="Genomic_DNA"/>
</dbReference>
<name>A9J6V1_BPLUZ</name>
<organismHost>
    <name type="scientific">Pseudomonas aeruginosa</name>
    <dbReference type="NCBI Taxonomy" id="287"/>
</organismHost>
<dbReference type="KEGG" id="vg:5896713"/>